<feature type="region of interest" description="Disordered" evidence="16">
    <location>
        <begin position="99"/>
        <end position="121"/>
    </location>
</feature>
<accession>A0A1I8AIB8</accession>
<dbReference type="PANTHER" id="PTHR10127:SF875">
    <property type="entry name" value="ZINC METALLOPROTEINASE NAS-28"/>
    <property type="match status" value="1"/>
</dbReference>
<evidence type="ECO:0000256" key="9">
    <source>
        <dbReference type="ARBA" id="ARBA00023049"/>
    </source>
</evidence>
<dbReference type="GO" id="GO:0005576">
    <property type="term" value="C:extracellular region"/>
    <property type="evidence" value="ECO:0007669"/>
    <property type="project" value="UniProtKB-SubCell"/>
</dbReference>
<evidence type="ECO:0000256" key="8">
    <source>
        <dbReference type="ARBA" id="ARBA00022833"/>
    </source>
</evidence>
<dbReference type="PROSITE" id="PS51864">
    <property type="entry name" value="ASTACIN"/>
    <property type="match status" value="1"/>
</dbReference>
<evidence type="ECO:0000259" key="17">
    <source>
        <dbReference type="PROSITE" id="PS01180"/>
    </source>
</evidence>
<comment type="subcellular location">
    <subcellularLocation>
        <location evidence="1 12">Secreted</location>
    </subcellularLocation>
</comment>
<dbReference type="InterPro" id="IPR001506">
    <property type="entry name" value="Peptidase_M12A"/>
</dbReference>
<dbReference type="Proteomes" id="UP000095287">
    <property type="component" value="Unplaced"/>
</dbReference>
<dbReference type="CDD" id="cd04280">
    <property type="entry name" value="ZnMc_astacin_like"/>
    <property type="match status" value="1"/>
</dbReference>
<keyword evidence="7 14" id="KW-0378">Hydrolase</keyword>
<evidence type="ECO:0000256" key="11">
    <source>
        <dbReference type="ARBA" id="ARBA00023180"/>
    </source>
</evidence>
<evidence type="ECO:0000256" key="10">
    <source>
        <dbReference type="ARBA" id="ARBA00023157"/>
    </source>
</evidence>
<comment type="cofactor">
    <cofactor evidence="14 15">
        <name>Zn(2+)</name>
        <dbReference type="ChEBI" id="CHEBI:29105"/>
    </cofactor>
    <text evidence="14 15">Binds 1 zinc ion per subunit.</text>
</comment>
<reference evidence="20" key="1">
    <citation type="submission" date="2016-11" db="UniProtKB">
        <authorList>
            <consortium name="WormBaseParasite"/>
        </authorList>
    </citation>
    <scope>IDENTIFICATION</scope>
</reference>
<dbReference type="Gene3D" id="2.60.120.290">
    <property type="entry name" value="Spermadhesin, CUB domain"/>
    <property type="match status" value="1"/>
</dbReference>
<evidence type="ECO:0000256" key="3">
    <source>
        <dbReference type="ARBA" id="ARBA00022536"/>
    </source>
</evidence>
<keyword evidence="2 12" id="KW-0964">Secreted</keyword>
<organism evidence="19 20">
    <name type="scientific">Steinernema glaseri</name>
    <dbReference type="NCBI Taxonomy" id="37863"/>
    <lineage>
        <taxon>Eukaryota</taxon>
        <taxon>Metazoa</taxon>
        <taxon>Ecdysozoa</taxon>
        <taxon>Nematoda</taxon>
        <taxon>Chromadorea</taxon>
        <taxon>Rhabditida</taxon>
        <taxon>Tylenchina</taxon>
        <taxon>Panagrolaimomorpha</taxon>
        <taxon>Strongyloidoidea</taxon>
        <taxon>Steinernematidae</taxon>
        <taxon>Steinernema</taxon>
    </lineage>
</organism>
<dbReference type="GO" id="GO:0008270">
    <property type="term" value="F:zinc ion binding"/>
    <property type="evidence" value="ECO:0007669"/>
    <property type="project" value="UniProtKB-UniRule"/>
</dbReference>
<evidence type="ECO:0000259" key="18">
    <source>
        <dbReference type="PROSITE" id="PS51864"/>
    </source>
</evidence>
<dbReference type="InterPro" id="IPR000859">
    <property type="entry name" value="CUB_dom"/>
</dbReference>
<feature type="binding site" evidence="14">
    <location>
        <position position="294"/>
    </location>
    <ligand>
        <name>Zn(2+)</name>
        <dbReference type="ChEBI" id="CHEBI:29105"/>
        <note>catalytic</note>
    </ligand>
</feature>
<sequence length="569" mass="62442">MAARCSMVLCPLLLFLAYSANAANVPLAPSAVPAIPIHSDLSAGLSGVDEKLKDLESKLPHGKDGLPLKGAALMKEVDLKFLSKIGVTESDLDELKKLKGDHENKAKQELEQAAASAREKHKEAIDKVNETKEKLQVKPHPADAPLSIDQVNNVAGLGEVLHDSDVFVSVQEARKTLGSSGIAKRQAYYDSQYPSTIWTDGVPYHFDDALGQNARNVINQAINFWKSTTCVQFNYVDPQTTTAFPVLIFYAGSGCYSSVGRQSNSQMQYVSIGNYCEYVATAAHEIAHALGLFHEQSRLDRDDHIWVDTSNIQAGHSGDYQKQNASTNYNYGMPYDYQGIMHHRQGVWAQNASLPVMFTLDPNYQLSMGWSQLPVFGDVVEVNMHYSCYEKCTNFTTTCFYGGYPSVKNCSLCQCPSGFGGINCNNRQGPSGGANCGATLAANPDWQTLSINKTIGNGNYSTGNLINPAKCTWHITAPRGSKIQYTVNFVGFDGDKNALCYEDCYYGGLGIKGSGTSWKPEGMRVCCPYQYGVNFTTTANLLVIQPWNLYRYTDFQVQYKIANAAVMTS</sequence>
<keyword evidence="4 14" id="KW-0645">Protease</keyword>
<dbReference type="SMART" id="SM00235">
    <property type="entry name" value="ZnMc"/>
    <property type="match status" value="1"/>
</dbReference>
<evidence type="ECO:0000256" key="14">
    <source>
        <dbReference type="PROSITE-ProRule" id="PRU01211"/>
    </source>
</evidence>
<evidence type="ECO:0000313" key="19">
    <source>
        <dbReference type="Proteomes" id="UP000095287"/>
    </source>
</evidence>
<dbReference type="GO" id="GO:0006508">
    <property type="term" value="P:proteolysis"/>
    <property type="evidence" value="ECO:0007669"/>
    <property type="project" value="UniProtKB-KW"/>
</dbReference>
<proteinExistence type="predicted"/>
<dbReference type="Gene3D" id="3.40.390.10">
    <property type="entry name" value="Collagenase (Catalytic Domain)"/>
    <property type="match status" value="1"/>
</dbReference>
<evidence type="ECO:0000256" key="7">
    <source>
        <dbReference type="ARBA" id="ARBA00022801"/>
    </source>
</evidence>
<dbReference type="InterPro" id="IPR024079">
    <property type="entry name" value="MetalloPept_cat_dom_sf"/>
</dbReference>
<keyword evidence="5 14" id="KW-0479">Metal-binding</keyword>
<feature type="binding site" evidence="14">
    <location>
        <position position="284"/>
    </location>
    <ligand>
        <name>Zn(2+)</name>
        <dbReference type="ChEBI" id="CHEBI:29105"/>
        <note>catalytic</note>
    </ligand>
</feature>
<keyword evidence="3" id="KW-0245">EGF-like domain</keyword>
<keyword evidence="10" id="KW-1015">Disulfide bond</keyword>
<evidence type="ECO:0000256" key="1">
    <source>
        <dbReference type="ARBA" id="ARBA00004613"/>
    </source>
</evidence>
<evidence type="ECO:0000256" key="5">
    <source>
        <dbReference type="ARBA" id="ARBA00022723"/>
    </source>
</evidence>
<feature type="binding site" evidence="14">
    <location>
        <position position="288"/>
    </location>
    <ligand>
        <name>Zn(2+)</name>
        <dbReference type="ChEBI" id="CHEBI:29105"/>
        <note>catalytic</note>
    </ligand>
</feature>
<evidence type="ECO:0000256" key="13">
    <source>
        <dbReference type="PROSITE-ProRule" id="PRU00059"/>
    </source>
</evidence>
<dbReference type="GO" id="GO:0018996">
    <property type="term" value="P:molting cycle, collagen and cuticulin-based cuticle"/>
    <property type="evidence" value="ECO:0007669"/>
    <property type="project" value="InterPro"/>
</dbReference>
<dbReference type="PRINTS" id="PR00480">
    <property type="entry name" value="ASTACIN"/>
</dbReference>
<dbReference type="PIRSF" id="PIRSF036365">
    <property type="entry name" value="Astacin_nematoda"/>
    <property type="match status" value="1"/>
</dbReference>
<dbReference type="SUPFAM" id="SSF49854">
    <property type="entry name" value="Spermadhesin, CUB domain"/>
    <property type="match status" value="1"/>
</dbReference>
<dbReference type="InterPro" id="IPR034035">
    <property type="entry name" value="Astacin-like_dom"/>
</dbReference>
<evidence type="ECO:0000313" key="20">
    <source>
        <dbReference type="WBParaSite" id="L893_g608.t1"/>
    </source>
</evidence>
<feature type="active site" evidence="14">
    <location>
        <position position="285"/>
    </location>
</feature>
<dbReference type="AlphaFoldDB" id="A0A1I8AIB8"/>
<dbReference type="WBParaSite" id="L893_g608.t1">
    <property type="protein sequence ID" value="L893_g608.t1"/>
    <property type="gene ID" value="L893_g608"/>
</dbReference>
<keyword evidence="8 14" id="KW-0862">Zinc</keyword>
<keyword evidence="11" id="KW-0325">Glycoprotein</keyword>
<evidence type="ECO:0000256" key="4">
    <source>
        <dbReference type="ARBA" id="ARBA00022670"/>
    </source>
</evidence>
<keyword evidence="9 14" id="KW-0482">Metalloprotease</keyword>
<feature type="domain" description="CUB" evidence="17">
    <location>
        <begin position="436"/>
        <end position="562"/>
    </location>
</feature>
<dbReference type="GO" id="GO:0004222">
    <property type="term" value="F:metalloendopeptidase activity"/>
    <property type="evidence" value="ECO:0007669"/>
    <property type="project" value="UniProtKB-UniRule"/>
</dbReference>
<feature type="chain" id="PRO_5009030025" description="Zinc metalloproteinase" evidence="12 15">
    <location>
        <begin position="23"/>
        <end position="569"/>
    </location>
</feature>
<dbReference type="SUPFAM" id="SSF55486">
    <property type="entry name" value="Metalloproteases ('zincins'), catalytic domain"/>
    <property type="match status" value="1"/>
</dbReference>
<evidence type="ECO:0000256" key="12">
    <source>
        <dbReference type="PIRNR" id="PIRNR036365"/>
    </source>
</evidence>
<dbReference type="InterPro" id="IPR035914">
    <property type="entry name" value="Sperma_CUB_dom_sf"/>
</dbReference>
<evidence type="ECO:0000256" key="6">
    <source>
        <dbReference type="ARBA" id="ARBA00022729"/>
    </source>
</evidence>
<keyword evidence="19" id="KW-1185">Reference proteome</keyword>
<feature type="signal peptide" evidence="12 15">
    <location>
        <begin position="1"/>
        <end position="22"/>
    </location>
</feature>
<name>A0A1I8AIB8_9BILA</name>
<protein>
    <recommendedName>
        <fullName evidence="12">Zinc metalloproteinase</fullName>
    </recommendedName>
</protein>
<evidence type="ECO:0000256" key="15">
    <source>
        <dbReference type="RuleBase" id="RU361183"/>
    </source>
</evidence>
<keyword evidence="6 12" id="KW-0732">Signal</keyword>
<dbReference type="PROSITE" id="PS01180">
    <property type="entry name" value="CUB"/>
    <property type="match status" value="1"/>
</dbReference>
<dbReference type="PANTHER" id="PTHR10127">
    <property type="entry name" value="DISCOIDIN, CUB, EGF, LAMININ , AND ZINC METALLOPROTEASE DOMAIN CONTAINING"/>
    <property type="match status" value="1"/>
</dbReference>
<dbReference type="InterPro" id="IPR017050">
    <property type="entry name" value="Metallopeptidase_nem"/>
</dbReference>
<feature type="domain" description="Peptidase M12A" evidence="18">
    <location>
        <begin position="186"/>
        <end position="389"/>
    </location>
</feature>
<dbReference type="InterPro" id="IPR006026">
    <property type="entry name" value="Peptidase_Metallo"/>
</dbReference>
<comment type="caution">
    <text evidence="13">Lacks conserved residue(s) required for the propagation of feature annotation.</text>
</comment>
<evidence type="ECO:0000256" key="2">
    <source>
        <dbReference type="ARBA" id="ARBA00022525"/>
    </source>
</evidence>
<evidence type="ECO:0000256" key="16">
    <source>
        <dbReference type="SAM" id="MobiDB-lite"/>
    </source>
</evidence>
<feature type="compositionally biased region" description="Basic and acidic residues" evidence="16">
    <location>
        <begin position="99"/>
        <end position="110"/>
    </location>
</feature>
<dbReference type="Pfam" id="PF01400">
    <property type="entry name" value="Astacin"/>
    <property type="match status" value="1"/>
</dbReference>